<name>A0AA38SDI4_9PEZI</name>
<keyword evidence="1" id="KW-0812">Transmembrane</keyword>
<feature type="transmembrane region" description="Helical" evidence="1">
    <location>
        <begin position="496"/>
        <end position="514"/>
    </location>
</feature>
<feature type="transmembrane region" description="Helical" evidence="1">
    <location>
        <begin position="47"/>
        <end position="67"/>
    </location>
</feature>
<dbReference type="EMBL" id="JANBVO010000001">
    <property type="protein sequence ID" value="KAJ9157651.1"/>
    <property type="molecule type" value="Genomic_DNA"/>
</dbReference>
<sequence>MQAGIIATVCILWFVSLANNGIATVGDSQNAYFDDKGFHPASLWSSSIVWTTVPAWILSAYSAFWSAMLEVLTDAHRTLGLYRTEQKHLPGSVAFRKAITGFLRQLPFFRGKFQPVRLPAGAKPESTTARMTIMLDYGNWPVLNAAKAIYYGHGLLGLCMLLRAALWAAGGLSAAVFSIATVPFHTPANLSANLFYDEYLGYYSGKGYNLTSALTAMDIVSATLVNNGADYPWTTDTRSFLPFNLDPHLGPGNYTADTETYWATVSCNVVGVEDLERIGAIEVVRDAEDGSVNVYLSYSYAGCDVTKSLAVTNVTLQYAKTFAVRDCSMAAGYLRLGMISGFYNGSDNYQLSNLTVITCQPLFYRGNVSLTVTLGDNSTEAQVLGFEEKGVEQTWPFFMSSWLEDTPLYSVLDPNTFLDLDTFSRLVITHASSNRTVDTGPLPPLKLLDSFGSVFQAYYANFVTLQAYYAVDEMRTVQGTLSRNVLRLFVVSRAEWAVVGIMSFAMLVTIVLTYQMHRNRHILAKHMEPILGDALLFRRNDGLEGYLTKLAQSAEDRAQQTSVDPRTIDLVEYAREAKDEHKEALSSWVVWMDGDKFCIKKQADAWQNGNGIPLNSIGTAGATSQP</sequence>
<dbReference type="Proteomes" id="UP001174694">
    <property type="component" value="Unassembled WGS sequence"/>
</dbReference>
<organism evidence="3 4">
    <name type="scientific">Pleurostoma richardsiae</name>
    <dbReference type="NCBI Taxonomy" id="41990"/>
    <lineage>
        <taxon>Eukaryota</taxon>
        <taxon>Fungi</taxon>
        <taxon>Dikarya</taxon>
        <taxon>Ascomycota</taxon>
        <taxon>Pezizomycotina</taxon>
        <taxon>Sordariomycetes</taxon>
        <taxon>Sordariomycetidae</taxon>
        <taxon>Calosphaeriales</taxon>
        <taxon>Pleurostomataceae</taxon>
        <taxon>Pleurostoma</taxon>
    </lineage>
</organism>
<keyword evidence="4" id="KW-1185">Reference proteome</keyword>
<dbReference type="AlphaFoldDB" id="A0AA38SDI4"/>
<evidence type="ECO:0000313" key="4">
    <source>
        <dbReference type="Proteomes" id="UP001174694"/>
    </source>
</evidence>
<comment type="caution">
    <text evidence="3">The sequence shown here is derived from an EMBL/GenBank/DDBJ whole genome shotgun (WGS) entry which is preliminary data.</text>
</comment>
<gene>
    <name evidence="3" type="ORF">NKR23_g336</name>
</gene>
<accession>A0AA38SDI4</accession>
<feature type="chain" id="PRO_5041343336" evidence="2">
    <location>
        <begin position="19"/>
        <end position="626"/>
    </location>
</feature>
<feature type="signal peptide" evidence="2">
    <location>
        <begin position="1"/>
        <end position="18"/>
    </location>
</feature>
<keyword evidence="1" id="KW-1133">Transmembrane helix</keyword>
<feature type="transmembrane region" description="Helical" evidence="1">
    <location>
        <begin position="164"/>
        <end position="184"/>
    </location>
</feature>
<keyword evidence="1" id="KW-0472">Membrane</keyword>
<protein>
    <submittedName>
        <fullName evidence="3">Uncharacterized protein</fullName>
    </submittedName>
</protein>
<evidence type="ECO:0000313" key="3">
    <source>
        <dbReference type="EMBL" id="KAJ9157651.1"/>
    </source>
</evidence>
<proteinExistence type="predicted"/>
<reference evidence="3" key="1">
    <citation type="submission" date="2022-07" db="EMBL/GenBank/DDBJ databases">
        <title>Fungi with potential for degradation of polypropylene.</title>
        <authorList>
            <person name="Gostincar C."/>
        </authorList>
    </citation>
    <scope>NUCLEOTIDE SEQUENCE</scope>
    <source>
        <strain evidence="3">EXF-13308</strain>
    </source>
</reference>
<evidence type="ECO:0000256" key="1">
    <source>
        <dbReference type="SAM" id="Phobius"/>
    </source>
</evidence>
<keyword evidence="2" id="KW-0732">Signal</keyword>
<evidence type="ECO:0000256" key="2">
    <source>
        <dbReference type="SAM" id="SignalP"/>
    </source>
</evidence>